<dbReference type="InterPro" id="IPR015943">
    <property type="entry name" value="WD40/YVTN_repeat-like_dom_sf"/>
</dbReference>
<dbReference type="SUPFAM" id="SSF69322">
    <property type="entry name" value="Tricorn protease domain 2"/>
    <property type="match status" value="1"/>
</dbReference>
<evidence type="ECO:0000313" key="6">
    <source>
        <dbReference type="Proteomes" id="UP000000689"/>
    </source>
</evidence>
<name>G0WD22_NAUDC</name>
<dbReference type="GeneID" id="11497021"/>
<dbReference type="InterPro" id="IPR040458">
    <property type="entry name" value="Vid27"/>
</dbReference>
<feature type="region of interest" description="Disordered" evidence="1">
    <location>
        <begin position="208"/>
        <end position="247"/>
    </location>
</feature>
<dbReference type="AlphaFoldDB" id="G0WD22"/>
<feature type="domain" description="Vid27 PH-like" evidence="3">
    <location>
        <begin position="255"/>
        <end position="357"/>
    </location>
</feature>
<keyword evidence="6" id="KW-1185">Reference proteome</keyword>
<dbReference type="HOGENOM" id="CLU_007002_0_0_1"/>
<dbReference type="Pfam" id="PF08553">
    <property type="entry name" value="VID27"/>
    <property type="match status" value="1"/>
</dbReference>
<dbReference type="InterPro" id="IPR013863">
    <property type="entry name" value="VID27_C"/>
</dbReference>
<dbReference type="Gene3D" id="2.130.10.10">
    <property type="entry name" value="YVTN repeat-like/Quinoprotein amine dehydrogenase"/>
    <property type="match status" value="1"/>
</dbReference>
<dbReference type="OrthoDB" id="10251113at2759"/>
<dbReference type="Proteomes" id="UP000000689">
    <property type="component" value="Chromosome 6"/>
</dbReference>
<dbReference type="KEGG" id="ndi:NDAI_0F03650"/>
<feature type="domain" description="Vid27 N-terminal" evidence="4">
    <location>
        <begin position="1"/>
        <end position="178"/>
    </location>
</feature>
<feature type="region of interest" description="Disordered" evidence="1">
    <location>
        <begin position="393"/>
        <end position="421"/>
    </location>
</feature>
<evidence type="ECO:0008006" key="7">
    <source>
        <dbReference type="Google" id="ProtNLM"/>
    </source>
</evidence>
<dbReference type="OMA" id="RLNETKW"/>
<protein>
    <recommendedName>
        <fullName evidence="7">Vacuolar import/degradation Vid27 C-terminal domain-containing protein</fullName>
    </recommendedName>
</protein>
<organism evidence="5 6">
    <name type="scientific">Naumovozyma dairenensis (strain ATCC 10597 / BCRC 20456 / CBS 421 / NBRC 0211 / NRRL Y-12639)</name>
    <name type="common">Saccharomyces dairenensis</name>
    <dbReference type="NCBI Taxonomy" id="1071378"/>
    <lineage>
        <taxon>Eukaryota</taxon>
        <taxon>Fungi</taxon>
        <taxon>Dikarya</taxon>
        <taxon>Ascomycota</taxon>
        <taxon>Saccharomycotina</taxon>
        <taxon>Saccharomycetes</taxon>
        <taxon>Saccharomycetales</taxon>
        <taxon>Saccharomycetaceae</taxon>
        <taxon>Naumovozyma</taxon>
    </lineage>
</organism>
<sequence length="801" mass="90591">MNIIKKFMGAGVKEDLMSIPSGQFDLLRSSASPKASLECIYNDAILIIRETGQFQYELVVRRNSDAEESPSGDSSDDYSDDTASILSSQSKITSDEWVFPLSESLKFYKNWNDNGKITFVWKNTIGDEDDEKVQFVLSPEMPMTEADQFLLLIHRCQYETKFKKSSVKASADDLAQFETNELGITVENTDLVGELDALNITSVDETEEFQDAKDTVDSNQHNDGSCNSRDNPLVTLEDSRTPSPLTKVPEGEEQCRLLASIYLYDPIQETFILQDDRVKVCIVETGRYEFWLAIEGEKVKLGTDISPSINPTFELLNSSFIFNYYFNSVVLSYTIKFSTLKKCIEFQSIWSKCLWMTLHKQEWEKVSENEKEYILHATTAPIEERLDEILAVDNGNERNEIEDDEEEEESENEDDDSEYSKTIIGSESFDEGRAKSTASLDTNKSLTIAFKNNRSYVVRGNKIGVFKTDEDDDLEFVTAIKSVSTLDGKTLDPRNPMLYMGDRSMILSDSSTKNKLYKMDLERGQIVEEWSTGDKNLVQYGPTKKFDQLTAEQTLLGISQKGLFKIDPRINTSNKVVQEQSKDYVTKYKFSSLGTTESGYIAVGSERGDIKLYDRLGIRAKTAIPSLGEPIKHLIVSADGKWLLATCDRSLLLLDLTVKTGKNSGNVGFLKPFPSSEVVKTYILKISPEHTSYISTFTKKPVSFSKAYFNTGVGKQEEMILTSTGPFAVSWSLKKVIRGDKNPYVIRRYENDIVEDNFEFGTNKKVIVALKDDVSLSKIKSFKKPNKDVLMPKSSLKDFYK</sequence>
<dbReference type="InterPro" id="IPR040979">
    <property type="entry name" value="Vid27_N"/>
</dbReference>
<dbReference type="Pfam" id="PF17748">
    <property type="entry name" value="VID27_N"/>
    <property type="match status" value="1"/>
</dbReference>
<evidence type="ECO:0000259" key="3">
    <source>
        <dbReference type="Pfam" id="PF17747"/>
    </source>
</evidence>
<dbReference type="STRING" id="1071378.G0WD22"/>
<reference evidence="5 6" key="1">
    <citation type="journal article" date="2011" name="Proc. Natl. Acad. Sci. U.S.A.">
        <title>Evolutionary erosion of yeast sex chromosomes by mating-type switching accidents.</title>
        <authorList>
            <person name="Gordon J.L."/>
            <person name="Armisen D."/>
            <person name="Proux-Wera E."/>
            <person name="Oheigeartaigh S.S."/>
            <person name="Byrne K.P."/>
            <person name="Wolfe K.H."/>
        </authorList>
    </citation>
    <scope>NUCLEOTIDE SEQUENCE [LARGE SCALE GENOMIC DNA]</scope>
    <source>
        <strain evidence="6">ATCC 10597 / BCRC 20456 / CBS 421 / NBRC 0211 / NRRL Y-12639</strain>
    </source>
</reference>
<dbReference type="Pfam" id="PF17747">
    <property type="entry name" value="VID27_PH"/>
    <property type="match status" value="1"/>
</dbReference>
<evidence type="ECO:0000259" key="2">
    <source>
        <dbReference type="Pfam" id="PF08553"/>
    </source>
</evidence>
<dbReference type="InterPro" id="IPR040768">
    <property type="entry name" value="Vid27_PH"/>
</dbReference>
<evidence type="ECO:0000256" key="1">
    <source>
        <dbReference type="SAM" id="MobiDB-lite"/>
    </source>
</evidence>
<dbReference type="RefSeq" id="XP_003670926.1">
    <property type="nucleotide sequence ID" value="XM_003670878.1"/>
</dbReference>
<feature type="compositionally biased region" description="Acidic residues" evidence="1">
    <location>
        <begin position="400"/>
        <end position="417"/>
    </location>
</feature>
<dbReference type="GO" id="GO:0005634">
    <property type="term" value="C:nucleus"/>
    <property type="evidence" value="ECO:0007669"/>
    <property type="project" value="TreeGrafter"/>
</dbReference>
<evidence type="ECO:0000259" key="4">
    <source>
        <dbReference type="Pfam" id="PF17748"/>
    </source>
</evidence>
<dbReference type="EMBL" id="HE580272">
    <property type="protein sequence ID" value="CCD25683.1"/>
    <property type="molecule type" value="Genomic_DNA"/>
</dbReference>
<feature type="domain" description="Vacuolar import/degradation Vid27 C-terminal" evidence="2">
    <location>
        <begin position="442"/>
        <end position="794"/>
    </location>
</feature>
<accession>G0WD22</accession>
<feature type="compositionally biased region" description="Polar residues" evidence="1">
    <location>
        <begin position="217"/>
        <end position="230"/>
    </location>
</feature>
<gene>
    <name evidence="5" type="primary">NDAI0F03650</name>
    <name evidence="5" type="ordered locus">NDAI_0F03650</name>
</gene>
<dbReference type="PANTHER" id="PTHR31913:SF0">
    <property type="entry name" value="VACUOLAR IMPORT AND DEGRADATION PROTEIN 27"/>
    <property type="match status" value="1"/>
</dbReference>
<dbReference type="PANTHER" id="PTHR31913">
    <property type="entry name" value="VACUOLAR IMPORT AND DEGRADATION PROTEIN 27"/>
    <property type="match status" value="1"/>
</dbReference>
<dbReference type="eggNOG" id="KOG2395">
    <property type="taxonomic scope" value="Eukaryota"/>
</dbReference>
<proteinExistence type="predicted"/>
<dbReference type="GO" id="GO:0005737">
    <property type="term" value="C:cytoplasm"/>
    <property type="evidence" value="ECO:0007669"/>
    <property type="project" value="TreeGrafter"/>
</dbReference>
<evidence type="ECO:0000313" key="5">
    <source>
        <dbReference type="EMBL" id="CCD25683.1"/>
    </source>
</evidence>